<keyword evidence="1 3" id="KW-0732">Signal</keyword>
<keyword evidence="2" id="KW-0186">Copper</keyword>
<feature type="signal peptide" evidence="3">
    <location>
        <begin position="1"/>
        <end position="19"/>
    </location>
</feature>
<dbReference type="Pfam" id="PF04234">
    <property type="entry name" value="CopC"/>
    <property type="match status" value="1"/>
</dbReference>
<comment type="caution">
    <text evidence="5">The sequence shown here is derived from an EMBL/GenBank/DDBJ whole genome shotgun (WGS) entry which is preliminary data.</text>
</comment>
<accession>A0ABX2IKF0</accession>
<evidence type="ECO:0000256" key="3">
    <source>
        <dbReference type="SAM" id="SignalP"/>
    </source>
</evidence>
<name>A0ABX2IKF0_9RHOB</name>
<proteinExistence type="predicted"/>
<dbReference type="EMBL" id="JABUFE010000001">
    <property type="protein sequence ID" value="NSX53328.1"/>
    <property type="molecule type" value="Genomic_DNA"/>
</dbReference>
<dbReference type="Proteomes" id="UP000777935">
    <property type="component" value="Unassembled WGS sequence"/>
</dbReference>
<dbReference type="InterPro" id="IPR014756">
    <property type="entry name" value="Ig_E-set"/>
</dbReference>
<keyword evidence="6" id="KW-1185">Reference proteome</keyword>
<dbReference type="Gene3D" id="2.60.40.1220">
    <property type="match status" value="1"/>
</dbReference>
<evidence type="ECO:0000313" key="5">
    <source>
        <dbReference type="EMBL" id="NSX53328.1"/>
    </source>
</evidence>
<evidence type="ECO:0000313" key="6">
    <source>
        <dbReference type="Proteomes" id="UP000777935"/>
    </source>
</evidence>
<protein>
    <submittedName>
        <fullName evidence="5">Copper resistance protein CopC</fullName>
    </submittedName>
</protein>
<evidence type="ECO:0000256" key="2">
    <source>
        <dbReference type="ARBA" id="ARBA00023008"/>
    </source>
</evidence>
<dbReference type="RefSeq" id="WP_174134449.1">
    <property type="nucleotide sequence ID" value="NZ_JABUFE010000001.1"/>
</dbReference>
<feature type="domain" description="CopC" evidence="4">
    <location>
        <begin position="20"/>
        <end position="112"/>
    </location>
</feature>
<dbReference type="SUPFAM" id="SSF81296">
    <property type="entry name" value="E set domains"/>
    <property type="match status" value="1"/>
</dbReference>
<dbReference type="InterPro" id="IPR007348">
    <property type="entry name" value="CopC_dom"/>
</dbReference>
<sequence length="113" mass="12143">MKQILLTAMIGLWTTGAIAHSPLETTTPANEATVAEVPSEVIMDFKGNIRLTRVSMTHAETHTVDLDLDSFDGFISGYAIPLQAMGSGEYVIEWRGLGADGHALNGSFSFTVE</sequence>
<evidence type="ECO:0000259" key="4">
    <source>
        <dbReference type="Pfam" id="PF04234"/>
    </source>
</evidence>
<reference evidence="5 6" key="1">
    <citation type="submission" date="2020-06" db="EMBL/GenBank/DDBJ databases">
        <title>Sulfitobacter algicola sp. nov., isolated from green algae.</title>
        <authorList>
            <person name="Wang C."/>
        </authorList>
    </citation>
    <scope>NUCLEOTIDE SEQUENCE [LARGE SCALE GENOMIC DNA]</scope>
    <source>
        <strain evidence="5 6">1151</strain>
    </source>
</reference>
<feature type="chain" id="PRO_5046915506" evidence="3">
    <location>
        <begin position="20"/>
        <end position="113"/>
    </location>
</feature>
<organism evidence="5 6">
    <name type="scientific">Parasulfitobacter algicola</name>
    <dbReference type="NCBI Taxonomy" id="2614809"/>
    <lineage>
        <taxon>Bacteria</taxon>
        <taxon>Pseudomonadati</taxon>
        <taxon>Pseudomonadota</taxon>
        <taxon>Alphaproteobacteria</taxon>
        <taxon>Rhodobacterales</taxon>
        <taxon>Roseobacteraceae</taxon>
        <taxon>Parasulfitobacter</taxon>
    </lineage>
</organism>
<evidence type="ECO:0000256" key="1">
    <source>
        <dbReference type="ARBA" id="ARBA00022729"/>
    </source>
</evidence>
<dbReference type="InterPro" id="IPR014755">
    <property type="entry name" value="Cu-Rt/internalin_Ig-like"/>
</dbReference>
<gene>
    <name evidence="5" type="ORF">HRQ87_00770</name>
</gene>